<dbReference type="Pfam" id="PF01368">
    <property type="entry name" value="DHH"/>
    <property type="match status" value="1"/>
</dbReference>
<keyword evidence="3" id="KW-0540">Nuclease</keyword>
<evidence type="ECO:0000256" key="3">
    <source>
        <dbReference type="ARBA" id="ARBA00022722"/>
    </source>
</evidence>
<dbReference type="SUPFAM" id="SSF64182">
    <property type="entry name" value="DHH phosphoesterases"/>
    <property type="match status" value="1"/>
</dbReference>
<keyword evidence="4" id="KW-0378">Hydrolase</keyword>
<evidence type="ECO:0000256" key="5">
    <source>
        <dbReference type="ARBA" id="ARBA00022839"/>
    </source>
</evidence>
<dbReference type="PANTHER" id="PTHR30255">
    <property type="entry name" value="SINGLE-STRANDED-DNA-SPECIFIC EXONUCLEASE RECJ"/>
    <property type="match status" value="1"/>
</dbReference>
<protein>
    <recommendedName>
        <fullName evidence="2">Single-stranded-DNA-specific exonuclease RecJ</fullName>
    </recommendedName>
</protein>
<dbReference type="GO" id="GO:0004527">
    <property type="term" value="F:exonuclease activity"/>
    <property type="evidence" value="ECO:0007669"/>
    <property type="project" value="UniProtKB-KW"/>
</dbReference>
<dbReference type="InterPro" id="IPR041122">
    <property type="entry name" value="RecJ_OB"/>
</dbReference>
<reference evidence="10" key="1">
    <citation type="journal article" date="2023" name="Int. J. Syst. Evol. Microbiol.">
        <title>Mesoterricola silvestris gen. nov., sp. nov., Mesoterricola sediminis sp. nov., Geothrix oryzae sp. nov., Geothrix edaphica sp. nov., Geothrix rubra sp. nov., and Geothrix limicola sp. nov., six novel members of Acidobacteriota isolated from soils.</title>
        <authorList>
            <person name="Itoh H."/>
            <person name="Sugisawa Y."/>
            <person name="Mise K."/>
            <person name="Xu Z."/>
            <person name="Kuniyasu M."/>
            <person name="Ushijima N."/>
            <person name="Kawano K."/>
            <person name="Kobayashi E."/>
            <person name="Shiratori Y."/>
            <person name="Masuda Y."/>
            <person name="Senoo K."/>
        </authorList>
    </citation>
    <scope>NUCLEOTIDE SEQUENCE [LARGE SCALE GENOMIC DNA]</scope>
    <source>
        <strain evidence="10">W79</strain>
    </source>
</reference>
<keyword evidence="5" id="KW-0269">Exonuclease</keyword>
<gene>
    <name evidence="9" type="ORF">METEAL_22270</name>
</gene>
<name>A0AA48H777_9BACT</name>
<proteinExistence type="inferred from homology"/>
<sequence>MTPLPWRMRRALLPGSRPWAALARTWDLSPEAARLAWLREADDEELGWRLDPSWDRSTDPFLLPGVPGAVERIRRACAQGESICVYGDYDVDGVTATALLMRVLEKLGARASFFIPNRFNDGYGLNLECIREVMAQRGPSLLVSVDCGVRSVDEVRATKELGADWIITDHHALGPALPECPVVHPGLDGYANPSLAGVGVAFKLAQALLDAAPTPRGADGPFLDGLLKLVALGTVADMVPLRGENALLVKRGLLAMAGANGPGLSALLRASKVDGAVRGKDIGYQIGPRLNAVGRMGGAEDAVRLLLARDAASAAGLMERVEALNLERREIQRALGDQLPPPGDDPFDLVVEPTAHKGVIGIVAGHRMRATQRPSAVCTVLDGVAHCSVRAPETYDLRPLLELAGPYLTTGGGHRYAAGMTFPLRNLAFVKATLNKGAQEQSVDAPDAALVVDGAGTRLAPPRAELERLEPFGQGFPEPVLLVEGRLAGQPRTFGAGYRKFRMEGESEEFTLFADEPRSLEGSLCLAVAPQDHPRWGRSWRVDGPVDPREAP</sequence>
<dbReference type="RefSeq" id="WP_316411696.1">
    <property type="nucleotide sequence ID" value="NZ_AP027080.1"/>
</dbReference>
<dbReference type="InterPro" id="IPR001667">
    <property type="entry name" value="DDH_dom"/>
</dbReference>
<evidence type="ECO:0000259" key="6">
    <source>
        <dbReference type="Pfam" id="PF01368"/>
    </source>
</evidence>
<comment type="similarity">
    <text evidence="1">Belongs to the RecJ family.</text>
</comment>
<dbReference type="Pfam" id="PF17768">
    <property type="entry name" value="RecJ_OB"/>
    <property type="match status" value="1"/>
</dbReference>
<dbReference type="InterPro" id="IPR003156">
    <property type="entry name" value="DHHA1_dom"/>
</dbReference>
<feature type="domain" description="DDH" evidence="6">
    <location>
        <begin position="82"/>
        <end position="234"/>
    </location>
</feature>
<dbReference type="PANTHER" id="PTHR30255:SF2">
    <property type="entry name" value="SINGLE-STRANDED-DNA-SPECIFIC EXONUCLEASE RECJ"/>
    <property type="match status" value="1"/>
</dbReference>
<feature type="domain" description="RecJ OB" evidence="8">
    <location>
        <begin position="465"/>
        <end position="511"/>
    </location>
</feature>
<feature type="domain" description="DHHA1" evidence="7">
    <location>
        <begin position="352"/>
        <end position="435"/>
    </location>
</feature>
<evidence type="ECO:0000259" key="8">
    <source>
        <dbReference type="Pfam" id="PF17768"/>
    </source>
</evidence>
<evidence type="ECO:0000256" key="1">
    <source>
        <dbReference type="ARBA" id="ARBA00005915"/>
    </source>
</evidence>
<keyword evidence="10" id="KW-1185">Reference proteome</keyword>
<evidence type="ECO:0000313" key="9">
    <source>
        <dbReference type="EMBL" id="BDU73053.1"/>
    </source>
</evidence>
<evidence type="ECO:0000259" key="7">
    <source>
        <dbReference type="Pfam" id="PF02272"/>
    </source>
</evidence>
<evidence type="ECO:0000256" key="4">
    <source>
        <dbReference type="ARBA" id="ARBA00022801"/>
    </source>
</evidence>
<dbReference type="Gene3D" id="3.90.1640.30">
    <property type="match status" value="1"/>
</dbReference>
<dbReference type="KEGG" id="msil:METEAL_22270"/>
<dbReference type="InterPro" id="IPR038763">
    <property type="entry name" value="DHH_sf"/>
</dbReference>
<dbReference type="Pfam" id="PF02272">
    <property type="entry name" value="DHHA1"/>
    <property type="match status" value="1"/>
</dbReference>
<dbReference type="GO" id="GO:0003676">
    <property type="term" value="F:nucleic acid binding"/>
    <property type="evidence" value="ECO:0007669"/>
    <property type="project" value="InterPro"/>
</dbReference>
<evidence type="ECO:0000313" key="10">
    <source>
        <dbReference type="Proteomes" id="UP001238179"/>
    </source>
</evidence>
<dbReference type="Gene3D" id="3.10.310.30">
    <property type="match status" value="1"/>
</dbReference>
<organism evidence="9 10">
    <name type="scientific">Mesoterricola silvestris</name>
    <dbReference type="NCBI Taxonomy" id="2927979"/>
    <lineage>
        <taxon>Bacteria</taxon>
        <taxon>Pseudomonadati</taxon>
        <taxon>Acidobacteriota</taxon>
        <taxon>Holophagae</taxon>
        <taxon>Holophagales</taxon>
        <taxon>Holophagaceae</taxon>
        <taxon>Mesoterricola</taxon>
    </lineage>
</organism>
<dbReference type="EMBL" id="AP027080">
    <property type="protein sequence ID" value="BDU73053.1"/>
    <property type="molecule type" value="Genomic_DNA"/>
</dbReference>
<dbReference type="AlphaFoldDB" id="A0AA48H777"/>
<evidence type="ECO:0000256" key="2">
    <source>
        <dbReference type="ARBA" id="ARBA00019841"/>
    </source>
</evidence>
<accession>A0AA48H777</accession>
<dbReference type="Proteomes" id="UP001238179">
    <property type="component" value="Chromosome"/>
</dbReference>
<dbReference type="InterPro" id="IPR051673">
    <property type="entry name" value="SSDNA_exonuclease_RecJ"/>
</dbReference>